<proteinExistence type="inferred from homology"/>
<reference evidence="4" key="1">
    <citation type="journal article" date="2019" name="Int. J. Syst. Evol. Microbiol.">
        <title>The Global Catalogue of Microorganisms (GCM) 10K type strain sequencing project: providing services to taxonomists for standard genome sequencing and annotation.</title>
        <authorList>
            <consortium name="The Broad Institute Genomics Platform"/>
            <consortium name="The Broad Institute Genome Sequencing Center for Infectious Disease"/>
            <person name="Wu L."/>
            <person name="Ma J."/>
        </authorList>
    </citation>
    <scope>NUCLEOTIDE SEQUENCE [LARGE SCALE GENOMIC DNA]</scope>
    <source>
        <strain evidence="4">CCUG 53762</strain>
    </source>
</reference>
<dbReference type="CDD" id="cd00293">
    <property type="entry name" value="USP-like"/>
    <property type="match status" value="1"/>
</dbReference>
<evidence type="ECO:0000259" key="2">
    <source>
        <dbReference type="Pfam" id="PF00582"/>
    </source>
</evidence>
<dbReference type="Gene3D" id="3.40.50.620">
    <property type="entry name" value="HUPs"/>
    <property type="match status" value="2"/>
</dbReference>
<evidence type="ECO:0000313" key="4">
    <source>
        <dbReference type="Proteomes" id="UP001597118"/>
    </source>
</evidence>
<dbReference type="PANTHER" id="PTHR46268">
    <property type="entry name" value="STRESS RESPONSE PROTEIN NHAX"/>
    <property type="match status" value="1"/>
</dbReference>
<dbReference type="EMBL" id="JBHUDG010000015">
    <property type="protein sequence ID" value="MFD1630337.1"/>
    <property type="molecule type" value="Genomic_DNA"/>
</dbReference>
<name>A0ABW4IEF8_9SPHI</name>
<protein>
    <submittedName>
        <fullName evidence="3">Universal stress protein</fullName>
    </submittedName>
</protein>
<dbReference type="InterPro" id="IPR006016">
    <property type="entry name" value="UspA"/>
</dbReference>
<keyword evidence="4" id="KW-1185">Reference proteome</keyword>
<evidence type="ECO:0000256" key="1">
    <source>
        <dbReference type="ARBA" id="ARBA00008791"/>
    </source>
</evidence>
<dbReference type="InterPro" id="IPR014729">
    <property type="entry name" value="Rossmann-like_a/b/a_fold"/>
</dbReference>
<gene>
    <name evidence="3" type="ORF">ACFSAH_10640</name>
</gene>
<dbReference type="RefSeq" id="WP_379662712.1">
    <property type="nucleotide sequence ID" value="NZ_JBHUDG010000015.1"/>
</dbReference>
<comment type="similarity">
    <text evidence="1">Belongs to the universal stress protein A family.</text>
</comment>
<organism evidence="3 4">
    <name type="scientific">Pseudopedobacter beijingensis</name>
    <dbReference type="NCBI Taxonomy" id="1207056"/>
    <lineage>
        <taxon>Bacteria</taxon>
        <taxon>Pseudomonadati</taxon>
        <taxon>Bacteroidota</taxon>
        <taxon>Sphingobacteriia</taxon>
        <taxon>Sphingobacteriales</taxon>
        <taxon>Sphingobacteriaceae</taxon>
        <taxon>Pseudopedobacter</taxon>
    </lineage>
</organism>
<accession>A0ABW4IEF8</accession>
<feature type="domain" description="UspA" evidence="2">
    <location>
        <begin position="2"/>
        <end position="143"/>
    </location>
</feature>
<evidence type="ECO:0000313" key="3">
    <source>
        <dbReference type="EMBL" id="MFD1630337.1"/>
    </source>
</evidence>
<sequence>MRILAATDYSENSKSAIKFAIQLAEQNPDVKVSFFHSLHIPQPTNLSDADFAQFEIEKTEEGKQNLKLFIDDIYKSLNLVPKNNELVVIESSIADGNIINLAEKEKYDFICIGARGAGKLEKFLGTNTVNIINKSKVPVLAIPINYTFGQINKIMYASDFTDVDTELTKVLDFDKKLNAEIEIIHFAFPSETAQKESQALRIKQEYSQNIKVTVVDNNALKPVVANINDYVTQHLPSLLVMFTDPNKSFIEKLIFSGNTEGMALKANVPLLVFKKAN</sequence>
<dbReference type="PANTHER" id="PTHR46268:SF6">
    <property type="entry name" value="UNIVERSAL STRESS PROTEIN UP12"/>
    <property type="match status" value="1"/>
</dbReference>
<dbReference type="SUPFAM" id="SSF52402">
    <property type="entry name" value="Adenine nucleotide alpha hydrolases-like"/>
    <property type="match status" value="2"/>
</dbReference>
<dbReference type="Proteomes" id="UP001597118">
    <property type="component" value="Unassembled WGS sequence"/>
</dbReference>
<comment type="caution">
    <text evidence="3">The sequence shown here is derived from an EMBL/GenBank/DDBJ whole genome shotgun (WGS) entry which is preliminary data.</text>
</comment>
<dbReference type="Pfam" id="PF00582">
    <property type="entry name" value="Usp"/>
    <property type="match status" value="1"/>
</dbReference>